<name>A0A0F9GFD2_9ZZZZ</name>
<proteinExistence type="predicted"/>
<sequence>MTQPRFYHRIFFAFLLSTLSMALPEVITMNDPIPWIHPMGYILGYPVYGLHMLVLGGLMYRYSRIGIVTIMAYGGLFGLYEAYLIKQLWNPSWSPELTAQIGGVRVVHTLMLVFFVHPVLAFLVPLVIAELFLTRPGRLSRALPFLRSRIGIFVSVIRGCYAAFSVSNSASRSAIRRSWSNE</sequence>
<feature type="transmembrane region" description="Helical" evidence="1">
    <location>
        <begin position="105"/>
        <end position="133"/>
    </location>
</feature>
<feature type="transmembrane region" description="Helical" evidence="1">
    <location>
        <begin position="40"/>
        <end position="58"/>
    </location>
</feature>
<feature type="transmembrane region" description="Helical" evidence="1">
    <location>
        <begin position="65"/>
        <end position="85"/>
    </location>
</feature>
<comment type="caution">
    <text evidence="2">The sequence shown here is derived from an EMBL/GenBank/DDBJ whole genome shotgun (WGS) entry which is preliminary data.</text>
</comment>
<protein>
    <submittedName>
        <fullName evidence="2">Uncharacterized protein</fullName>
    </submittedName>
</protein>
<evidence type="ECO:0000313" key="2">
    <source>
        <dbReference type="EMBL" id="KKL97559.1"/>
    </source>
</evidence>
<keyword evidence="1" id="KW-1133">Transmembrane helix</keyword>
<organism evidence="2">
    <name type="scientific">marine sediment metagenome</name>
    <dbReference type="NCBI Taxonomy" id="412755"/>
    <lineage>
        <taxon>unclassified sequences</taxon>
        <taxon>metagenomes</taxon>
        <taxon>ecological metagenomes</taxon>
    </lineage>
</organism>
<dbReference type="EMBL" id="LAZR01018138">
    <property type="protein sequence ID" value="KKL97559.1"/>
    <property type="molecule type" value="Genomic_DNA"/>
</dbReference>
<dbReference type="AlphaFoldDB" id="A0A0F9GFD2"/>
<accession>A0A0F9GFD2</accession>
<keyword evidence="1" id="KW-0812">Transmembrane</keyword>
<gene>
    <name evidence="2" type="ORF">LCGC14_1833290</name>
</gene>
<reference evidence="2" key="1">
    <citation type="journal article" date="2015" name="Nature">
        <title>Complex archaea that bridge the gap between prokaryotes and eukaryotes.</title>
        <authorList>
            <person name="Spang A."/>
            <person name="Saw J.H."/>
            <person name="Jorgensen S.L."/>
            <person name="Zaremba-Niedzwiedzka K."/>
            <person name="Martijn J."/>
            <person name="Lind A.E."/>
            <person name="van Eijk R."/>
            <person name="Schleper C."/>
            <person name="Guy L."/>
            <person name="Ettema T.J."/>
        </authorList>
    </citation>
    <scope>NUCLEOTIDE SEQUENCE</scope>
</reference>
<evidence type="ECO:0000256" key="1">
    <source>
        <dbReference type="SAM" id="Phobius"/>
    </source>
</evidence>
<keyword evidence="1" id="KW-0472">Membrane</keyword>